<feature type="compositionally biased region" description="Low complexity" evidence="1">
    <location>
        <begin position="236"/>
        <end position="269"/>
    </location>
</feature>
<evidence type="ECO:0000313" key="3">
    <source>
        <dbReference type="Proteomes" id="UP000605986"/>
    </source>
</evidence>
<feature type="region of interest" description="Disordered" evidence="1">
    <location>
        <begin position="73"/>
        <end position="419"/>
    </location>
</feature>
<feature type="compositionally biased region" description="Basic and acidic residues" evidence="1">
    <location>
        <begin position="8"/>
        <end position="20"/>
    </location>
</feature>
<feature type="compositionally biased region" description="Low complexity" evidence="1">
    <location>
        <begin position="75"/>
        <end position="85"/>
    </location>
</feature>
<feature type="region of interest" description="Disordered" evidence="1">
    <location>
        <begin position="435"/>
        <end position="464"/>
    </location>
</feature>
<organism evidence="2 3">
    <name type="scientific">Fusarium austroafricanum</name>
    <dbReference type="NCBI Taxonomy" id="2364996"/>
    <lineage>
        <taxon>Eukaryota</taxon>
        <taxon>Fungi</taxon>
        <taxon>Dikarya</taxon>
        <taxon>Ascomycota</taxon>
        <taxon>Pezizomycotina</taxon>
        <taxon>Sordariomycetes</taxon>
        <taxon>Hypocreomycetidae</taxon>
        <taxon>Hypocreales</taxon>
        <taxon>Nectriaceae</taxon>
        <taxon>Fusarium</taxon>
        <taxon>Fusarium concolor species complex</taxon>
    </lineage>
</organism>
<protein>
    <submittedName>
        <fullName evidence="2">SRP40-Suppressor of mutant AC40 of RNA polymerase I and III</fullName>
    </submittedName>
</protein>
<feature type="region of interest" description="Disordered" evidence="1">
    <location>
        <begin position="1"/>
        <end position="41"/>
    </location>
</feature>
<comment type="caution">
    <text evidence="2">The sequence shown here is derived from an EMBL/GenBank/DDBJ whole genome shotgun (WGS) entry which is preliminary data.</text>
</comment>
<dbReference type="EMBL" id="JAADJG010000536">
    <property type="protein sequence ID" value="KAF4445108.1"/>
    <property type="molecule type" value="Genomic_DNA"/>
</dbReference>
<reference evidence="2" key="1">
    <citation type="submission" date="2020-01" db="EMBL/GenBank/DDBJ databases">
        <title>Identification and distribution of gene clusters putatively required for synthesis of sphingolipid metabolism inhibitors in phylogenetically diverse species of the filamentous fungus Fusarium.</title>
        <authorList>
            <person name="Kim H.-S."/>
            <person name="Busman M."/>
            <person name="Brown D.W."/>
            <person name="Divon H."/>
            <person name="Uhlig S."/>
            <person name="Proctor R.H."/>
        </authorList>
    </citation>
    <scope>NUCLEOTIDE SEQUENCE</scope>
    <source>
        <strain evidence="2">NRRL 53441</strain>
    </source>
</reference>
<evidence type="ECO:0000256" key="1">
    <source>
        <dbReference type="SAM" id="MobiDB-lite"/>
    </source>
</evidence>
<feature type="compositionally biased region" description="Polar residues" evidence="1">
    <location>
        <begin position="150"/>
        <end position="177"/>
    </location>
</feature>
<evidence type="ECO:0000313" key="2">
    <source>
        <dbReference type="EMBL" id="KAF4445108.1"/>
    </source>
</evidence>
<keyword evidence="3" id="KW-1185">Reference proteome</keyword>
<accession>A0A8H4K9A3</accession>
<sequence>MPSNQSKKSPDSKGKAKAKDNPVMPIRQTRARSRLNNAPPLMTGLDYLTGLPKDTLPAEPKTLVYNDVVQKLSDKANTAAKNTASKARRKTKIIFRSSQTASSSSGQSGSSSPSSSSAPLTAGPLNQNQSPSSSSDRSARSPAEYPPTSPTAGPSNQDQSTSPISKQSARNSFSSTRNHSDPDASRSNADTQDSSNSDDSSDESDGSGDAPLGQSRDESSGPGGNSGYEASGEMNPDLSDLYSSSDPGSSQSDASGPGSPDPSRGHSSPLPAALFDGEGKSSGEDADDEQTSRSDTSHSSSGSSRSSGSSEGGAPPDGNIDSDHSEHSANGNPHIRNNPVSTTPQPPETGSPADDPTMPVDPALYAPVLGENEESQDARCPVQRLDTSPTCSGSALWKRKRSPDFNDDAPSFGTKKSRSKTAEIMNRILTATHNSVVSPPSSESFEPFVSTSNSPDSGAHSPIDDSKSAFAKVAISGESSASGEASPMILPIVDPEIPDIYGSGLRPRLHYDWYEQYHFTGLDCAKVHGCTHNPGRVCHPCHAGWQDAWARFFKAEELLQEAAADPERYLKETGLDIRMDFMRALMEDSDWKVLAPELQPPAGGKVRIHPTRAAMHKLALGQVASF</sequence>
<dbReference type="AlphaFoldDB" id="A0A8H4K9A3"/>
<feature type="compositionally biased region" description="Low complexity" evidence="1">
    <location>
        <begin position="297"/>
        <end position="309"/>
    </location>
</feature>
<proteinExistence type="predicted"/>
<dbReference type="OrthoDB" id="5105924at2759"/>
<name>A0A8H4K9A3_9HYPO</name>
<gene>
    <name evidence="2" type="ORF">F53441_10950</name>
</gene>
<feature type="compositionally biased region" description="Low complexity" evidence="1">
    <location>
        <begin position="435"/>
        <end position="450"/>
    </location>
</feature>
<feature type="compositionally biased region" description="Low complexity" evidence="1">
    <location>
        <begin position="187"/>
        <end position="198"/>
    </location>
</feature>
<dbReference type="Proteomes" id="UP000605986">
    <property type="component" value="Unassembled WGS sequence"/>
</dbReference>
<feature type="compositionally biased region" description="Low complexity" evidence="1">
    <location>
        <begin position="97"/>
        <end position="143"/>
    </location>
</feature>